<dbReference type="HOGENOM" id="CLU_3283397_0_0_6"/>
<feature type="signal peptide" evidence="1">
    <location>
        <begin position="1"/>
        <end position="18"/>
    </location>
</feature>
<keyword evidence="1" id="KW-0732">Signal</keyword>
<dbReference type="AlphaFoldDB" id="N9PBU1"/>
<evidence type="ECO:0000256" key="1">
    <source>
        <dbReference type="SAM" id="SignalP"/>
    </source>
</evidence>
<reference evidence="2 3" key="1">
    <citation type="submission" date="2013-02" db="EMBL/GenBank/DDBJ databases">
        <title>The Genome Sequence of Acinetobacter sp. NIPH 2171.</title>
        <authorList>
            <consortium name="The Broad Institute Genome Sequencing Platform"/>
            <consortium name="The Broad Institute Genome Sequencing Center for Infectious Disease"/>
            <person name="Cerqueira G."/>
            <person name="Feldgarden M."/>
            <person name="Courvalin P."/>
            <person name="Perichon B."/>
            <person name="Grillot-Courvalin C."/>
            <person name="Clermont D."/>
            <person name="Rocha E."/>
            <person name="Yoon E.-J."/>
            <person name="Nemec A."/>
            <person name="Walker B."/>
            <person name="Young S.K."/>
            <person name="Zeng Q."/>
            <person name="Gargeya S."/>
            <person name="Fitzgerald M."/>
            <person name="Haas B."/>
            <person name="Abouelleil A."/>
            <person name="Alvarado L."/>
            <person name="Arachchi H.M."/>
            <person name="Berlin A.M."/>
            <person name="Chapman S.B."/>
            <person name="Dewar J."/>
            <person name="Goldberg J."/>
            <person name="Griggs A."/>
            <person name="Gujja S."/>
            <person name="Hansen M."/>
            <person name="Howarth C."/>
            <person name="Imamovic A."/>
            <person name="Larimer J."/>
            <person name="McCowan C."/>
            <person name="Murphy C."/>
            <person name="Neiman D."/>
            <person name="Pearson M."/>
            <person name="Priest M."/>
            <person name="Roberts A."/>
            <person name="Saif S."/>
            <person name="Shea T."/>
            <person name="Sisk P."/>
            <person name="Sykes S."/>
            <person name="Wortman J."/>
            <person name="Nusbaum C."/>
            <person name="Birren B."/>
        </authorList>
    </citation>
    <scope>NUCLEOTIDE SEQUENCE [LARGE SCALE GENOMIC DNA]</scope>
    <source>
        <strain evidence="2 3">NIPH 2171</strain>
    </source>
</reference>
<dbReference type="PROSITE" id="PS51257">
    <property type="entry name" value="PROKAR_LIPOPROTEIN"/>
    <property type="match status" value="1"/>
</dbReference>
<dbReference type="PATRIC" id="fig|1217693.3.peg.487"/>
<dbReference type="RefSeq" id="WP_005232802.1">
    <property type="nucleotide sequence ID" value="NZ_AP024524.1"/>
</dbReference>
<protein>
    <recommendedName>
        <fullName evidence="4">Lipoprotein</fullName>
    </recommendedName>
</protein>
<dbReference type="EMBL" id="APRS01000002">
    <property type="protein sequence ID" value="ENX11645.1"/>
    <property type="molecule type" value="Genomic_DNA"/>
</dbReference>
<sequence length="40" mass="4424">MKIWLMAFSVFAVLGLTACDSNSRDENRDGANMERGSDTN</sequence>
<evidence type="ECO:0000313" key="2">
    <source>
        <dbReference type="EMBL" id="ENX11645.1"/>
    </source>
</evidence>
<comment type="caution">
    <text evidence="2">The sequence shown here is derived from an EMBL/GenBank/DDBJ whole genome shotgun (WGS) entry which is preliminary data.</text>
</comment>
<evidence type="ECO:0008006" key="4">
    <source>
        <dbReference type="Google" id="ProtNLM"/>
    </source>
</evidence>
<feature type="chain" id="PRO_5004148711" description="Lipoprotein" evidence="1">
    <location>
        <begin position="19"/>
        <end position="40"/>
    </location>
</feature>
<name>N9PBU1_9GAMM</name>
<organism evidence="2 3">
    <name type="scientific">Acinetobacter variabilis</name>
    <dbReference type="NCBI Taxonomy" id="70346"/>
    <lineage>
        <taxon>Bacteria</taxon>
        <taxon>Pseudomonadati</taxon>
        <taxon>Pseudomonadota</taxon>
        <taxon>Gammaproteobacteria</taxon>
        <taxon>Moraxellales</taxon>
        <taxon>Moraxellaceae</taxon>
        <taxon>Acinetobacter</taxon>
    </lineage>
</organism>
<accession>N9PBU1</accession>
<dbReference type="Proteomes" id="UP000013101">
    <property type="component" value="Unassembled WGS sequence"/>
</dbReference>
<dbReference type="GeneID" id="89667477"/>
<gene>
    <name evidence="2" type="ORF">F897_00498</name>
</gene>
<proteinExistence type="predicted"/>
<evidence type="ECO:0000313" key="3">
    <source>
        <dbReference type="Proteomes" id="UP000013101"/>
    </source>
</evidence>